<evidence type="ECO:0000313" key="3">
    <source>
        <dbReference type="EMBL" id="PAV21334.1"/>
    </source>
</evidence>
<keyword evidence="2" id="KW-0812">Transmembrane</keyword>
<keyword evidence="4" id="KW-1185">Reference proteome</keyword>
<evidence type="ECO:0000256" key="1">
    <source>
        <dbReference type="SAM" id="MobiDB-lite"/>
    </source>
</evidence>
<keyword evidence="2" id="KW-0472">Membrane</keyword>
<accession>A0A286UP97</accession>
<sequence length="336" mass="38424">MIGNLRCSSIKYQRRLKIAVVFLFFLFGWWRIKWRGPQFTGFIHRLFHVPLPLRELNMSKTLVTDEHRFYTFAPQSLHAHPRCPLKRAPLTSIYLLLAHILPVTLHILREQQTLRMPRPPNQTAYSDMLNVFKKGPGPEPRRQPTRPQPRGSTPPLTTSPVGDRAPRSRNPQHHQSSSYNPTNMRESYSGIPANQPSSSLGSWPVDESAVYEPADIGSILPIYPRPLTYSAPNDSMMPVAGTSTWMFEIGGEQRYLNVRRYELPEVRCPCGSLVKMLHLPTYVYSTEWVEPPFGVLWNFNNSNYWVAGRAVCTYSYEAQCGTCQVGVKATLHQTQI</sequence>
<dbReference type="EMBL" id="NBII01000003">
    <property type="protein sequence ID" value="PAV21334.1"/>
    <property type="molecule type" value="Genomic_DNA"/>
</dbReference>
<evidence type="ECO:0000256" key="2">
    <source>
        <dbReference type="SAM" id="Phobius"/>
    </source>
</evidence>
<dbReference type="InParanoid" id="A0A286UP97"/>
<protein>
    <submittedName>
        <fullName evidence="3">Uncharacterized protein</fullName>
    </submittedName>
</protein>
<dbReference type="OrthoDB" id="3259754at2759"/>
<comment type="caution">
    <text evidence="3">The sequence shown here is derived from an EMBL/GenBank/DDBJ whole genome shotgun (WGS) entry which is preliminary data.</text>
</comment>
<feature type="region of interest" description="Disordered" evidence="1">
    <location>
        <begin position="129"/>
        <end position="200"/>
    </location>
</feature>
<keyword evidence="2" id="KW-1133">Transmembrane helix</keyword>
<dbReference type="Proteomes" id="UP000217199">
    <property type="component" value="Unassembled WGS sequence"/>
</dbReference>
<organism evidence="3 4">
    <name type="scientific">Pyrrhoderma noxium</name>
    <dbReference type="NCBI Taxonomy" id="2282107"/>
    <lineage>
        <taxon>Eukaryota</taxon>
        <taxon>Fungi</taxon>
        <taxon>Dikarya</taxon>
        <taxon>Basidiomycota</taxon>
        <taxon>Agaricomycotina</taxon>
        <taxon>Agaricomycetes</taxon>
        <taxon>Hymenochaetales</taxon>
        <taxon>Hymenochaetaceae</taxon>
        <taxon>Pyrrhoderma</taxon>
    </lineage>
</organism>
<feature type="compositionally biased region" description="Polar residues" evidence="1">
    <location>
        <begin position="173"/>
        <end position="200"/>
    </location>
</feature>
<reference evidence="3 4" key="1">
    <citation type="journal article" date="2017" name="Mol. Ecol.">
        <title>Comparative and population genomic landscape of Phellinus noxius: A hypervariable fungus causing root rot in trees.</title>
        <authorList>
            <person name="Chung C.L."/>
            <person name="Lee T.J."/>
            <person name="Akiba M."/>
            <person name="Lee H.H."/>
            <person name="Kuo T.H."/>
            <person name="Liu D."/>
            <person name="Ke H.M."/>
            <person name="Yokoi T."/>
            <person name="Roa M.B."/>
            <person name="Lu M.J."/>
            <person name="Chang Y.Y."/>
            <person name="Ann P.J."/>
            <person name="Tsai J.N."/>
            <person name="Chen C.Y."/>
            <person name="Tzean S.S."/>
            <person name="Ota Y."/>
            <person name="Hattori T."/>
            <person name="Sahashi N."/>
            <person name="Liou R.F."/>
            <person name="Kikuchi T."/>
            <person name="Tsai I.J."/>
        </authorList>
    </citation>
    <scope>NUCLEOTIDE SEQUENCE [LARGE SCALE GENOMIC DNA]</scope>
    <source>
        <strain evidence="3 4">FFPRI411160</strain>
    </source>
</reference>
<dbReference type="AlphaFoldDB" id="A0A286UP97"/>
<evidence type="ECO:0000313" key="4">
    <source>
        <dbReference type="Proteomes" id="UP000217199"/>
    </source>
</evidence>
<name>A0A286UP97_9AGAM</name>
<gene>
    <name evidence="3" type="ORF">PNOK_0396100</name>
</gene>
<proteinExistence type="predicted"/>
<feature type="transmembrane region" description="Helical" evidence="2">
    <location>
        <begin position="16"/>
        <end position="32"/>
    </location>
</feature>